<accession>A0ABN0MZE6</accession>
<evidence type="ECO:0000313" key="2">
    <source>
        <dbReference type="EMBL" id="EQM62691.1"/>
    </source>
</evidence>
<comment type="caution">
    <text evidence="2">The sequence shown here is derived from an EMBL/GenBank/DDBJ whole genome shotgun (WGS) entry which is preliminary data.</text>
</comment>
<proteinExistence type="predicted"/>
<evidence type="ECO:0000256" key="1">
    <source>
        <dbReference type="SAM" id="MobiDB-lite"/>
    </source>
</evidence>
<organism evidence="2 3">
    <name type="scientific">Chlamydia ibidis 10-1398/6</name>
    <dbReference type="NCBI Taxonomy" id="1046581"/>
    <lineage>
        <taxon>Bacteria</taxon>
        <taxon>Pseudomonadati</taxon>
        <taxon>Chlamydiota</taxon>
        <taxon>Chlamydiia</taxon>
        <taxon>Chlamydiales</taxon>
        <taxon>Chlamydiaceae</taxon>
        <taxon>Chlamydia/Chlamydophila group</taxon>
        <taxon>Chlamydia</taxon>
    </lineage>
</organism>
<dbReference type="Proteomes" id="UP000016064">
    <property type="component" value="Unassembled WGS sequence"/>
</dbReference>
<name>A0ABN0MZE6_9CHLA</name>
<feature type="region of interest" description="Disordered" evidence="1">
    <location>
        <begin position="1"/>
        <end position="25"/>
    </location>
</feature>
<protein>
    <submittedName>
        <fullName evidence="2">Cytotoxin domain protein</fullName>
    </submittedName>
</protein>
<reference evidence="2 3" key="1">
    <citation type="submission" date="2013-07" db="EMBL/GenBank/DDBJ databases">
        <title>Isolation of a new Chlamydia species from the feral Sacred Ibis (Threskiornis aethiopicus): Chlamydia ibidis.</title>
        <authorList>
            <person name="Vorimore F."/>
            <person name="Hsia R.-C."/>
            <person name="Huot-Creasy H."/>
            <person name="Bastian S."/>
            <person name="Deruyter L."/>
            <person name="Passet A."/>
            <person name="Sachse K."/>
            <person name="Bavoil P."/>
            <person name="Myers G."/>
            <person name="Laroucau K."/>
        </authorList>
    </citation>
    <scope>NUCLEOTIDE SEQUENCE [LARGE SCALE GENOMIC DNA]</scope>
    <source>
        <strain evidence="2 3">10-1398/6</strain>
    </source>
</reference>
<evidence type="ECO:0000313" key="3">
    <source>
        <dbReference type="Proteomes" id="UP000016064"/>
    </source>
</evidence>
<gene>
    <name evidence="2" type="ORF">H359_0632</name>
</gene>
<feature type="compositionally biased region" description="Low complexity" evidence="1">
    <location>
        <begin position="8"/>
        <end position="23"/>
    </location>
</feature>
<dbReference type="RefSeq" id="WP_021119579.1">
    <property type="nucleotide sequence ID" value="NZ_APJW01000002.1"/>
</dbReference>
<keyword evidence="3" id="KW-1185">Reference proteome</keyword>
<sequence>MSLPEKISSPNSSQNHNNNSSYHLHNKTFQNVSTSFNSDNDITLYNALINQNNTTEDVVKIGGLIQNSIHHALKKKGG</sequence>
<dbReference type="EMBL" id="APJW01000002">
    <property type="protein sequence ID" value="EQM62691.1"/>
    <property type="molecule type" value="Genomic_DNA"/>
</dbReference>